<dbReference type="Pfam" id="PF13361">
    <property type="entry name" value="UvrD_C"/>
    <property type="match status" value="1"/>
</dbReference>
<evidence type="ECO:0000256" key="2">
    <source>
        <dbReference type="ARBA" id="ARBA00022741"/>
    </source>
</evidence>
<dbReference type="PROSITE" id="PS51217">
    <property type="entry name" value="UVRD_HELICASE_CTER"/>
    <property type="match status" value="1"/>
</dbReference>
<dbReference type="OrthoDB" id="9810135at2"/>
<dbReference type="GO" id="GO:0043138">
    <property type="term" value="F:3'-5' DNA helicase activity"/>
    <property type="evidence" value="ECO:0007669"/>
    <property type="project" value="UniProtKB-EC"/>
</dbReference>
<evidence type="ECO:0000313" key="17">
    <source>
        <dbReference type="Proteomes" id="UP000050326"/>
    </source>
</evidence>
<dbReference type="AlphaFoldDB" id="A0A0P9AKS3"/>
<keyword evidence="4 12" id="KW-0378">Hydrolase</keyword>
<gene>
    <name evidence="16" type="primary">pcrA_2</name>
    <name evidence="16" type="ORF">OXPF_04070</name>
</gene>
<protein>
    <recommendedName>
        <fullName evidence="13">ATP-dependent DNA helicase</fullName>
        <ecNumber evidence="13">5.6.2.4</ecNumber>
    </recommendedName>
</protein>
<dbReference type="PANTHER" id="PTHR11070">
    <property type="entry name" value="UVRD / RECB / PCRA DNA HELICASE FAMILY MEMBER"/>
    <property type="match status" value="1"/>
</dbReference>
<dbReference type="PROSITE" id="PS51198">
    <property type="entry name" value="UVRD_HELICASE_ATP_BIND"/>
    <property type="match status" value="1"/>
</dbReference>
<comment type="caution">
    <text evidence="16">The sequence shown here is derived from an EMBL/GenBank/DDBJ whole genome shotgun (WGS) entry which is preliminary data.</text>
</comment>
<dbReference type="PANTHER" id="PTHR11070:SF2">
    <property type="entry name" value="ATP-DEPENDENT DNA HELICASE SRS2"/>
    <property type="match status" value="1"/>
</dbReference>
<dbReference type="InterPro" id="IPR013986">
    <property type="entry name" value="DExx_box_DNA_helicase_dom_sf"/>
</dbReference>
<feature type="domain" description="UvrD-like helicase C-terminal" evidence="15">
    <location>
        <begin position="286"/>
        <end position="560"/>
    </location>
</feature>
<dbReference type="GO" id="GO:0003677">
    <property type="term" value="F:DNA binding"/>
    <property type="evidence" value="ECO:0007669"/>
    <property type="project" value="UniProtKB-KW"/>
</dbReference>
<dbReference type="InterPro" id="IPR014016">
    <property type="entry name" value="UvrD-like_ATP-bd"/>
</dbReference>
<dbReference type="Gene3D" id="1.10.10.160">
    <property type="match status" value="1"/>
</dbReference>
<dbReference type="InterPro" id="IPR027417">
    <property type="entry name" value="P-loop_NTPase"/>
</dbReference>
<comment type="catalytic activity">
    <reaction evidence="10">
        <text>Couples ATP hydrolysis with the unwinding of duplex DNA by translocating in the 3'-5' direction.</text>
        <dbReference type="EC" id="5.6.2.4"/>
    </reaction>
</comment>
<dbReference type="Proteomes" id="UP000050326">
    <property type="component" value="Unassembled WGS sequence"/>
</dbReference>
<keyword evidence="7 13" id="KW-0238">DNA-binding</keyword>
<evidence type="ECO:0000256" key="6">
    <source>
        <dbReference type="ARBA" id="ARBA00022840"/>
    </source>
</evidence>
<keyword evidence="6 12" id="KW-0067">ATP-binding</keyword>
<dbReference type="SUPFAM" id="SSF52540">
    <property type="entry name" value="P-loop containing nucleoside triphosphate hydrolases"/>
    <property type="match status" value="1"/>
</dbReference>
<evidence type="ECO:0000259" key="14">
    <source>
        <dbReference type="PROSITE" id="PS51198"/>
    </source>
</evidence>
<keyword evidence="5 12" id="KW-0347">Helicase</keyword>
<evidence type="ECO:0000313" key="16">
    <source>
        <dbReference type="EMBL" id="KPU45939.1"/>
    </source>
</evidence>
<dbReference type="Gene3D" id="3.40.50.300">
    <property type="entry name" value="P-loop containing nucleotide triphosphate hydrolases"/>
    <property type="match status" value="2"/>
</dbReference>
<dbReference type="FunFam" id="1.10.486.10:FF:000003">
    <property type="entry name" value="ATP-dependent DNA helicase"/>
    <property type="match status" value="1"/>
</dbReference>
<name>A0A0P9AKS3_9CLOT</name>
<feature type="binding site" evidence="12">
    <location>
        <begin position="26"/>
        <end position="33"/>
    </location>
    <ligand>
        <name>ATP</name>
        <dbReference type="ChEBI" id="CHEBI:30616"/>
    </ligand>
</feature>
<evidence type="ECO:0000256" key="5">
    <source>
        <dbReference type="ARBA" id="ARBA00022806"/>
    </source>
</evidence>
<dbReference type="NCBIfam" id="TIGR01073">
    <property type="entry name" value="pcrA"/>
    <property type="match status" value="1"/>
</dbReference>
<dbReference type="GO" id="GO:0009314">
    <property type="term" value="P:response to radiation"/>
    <property type="evidence" value="ECO:0007669"/>
    <property type="project" value="UniProtKB-ARBA"/>
</dbReference>
<dbReference type="GO" id="GO:0006260">
    <property type="term" value="P:DNA replication"/>
    <property type="evidence" value="ECO:0007669"/>
    <property type="project" value="InterPro"/>
</dbReference>
<evidence type="ECO:0000259" key="15">
    <source>
        <dbReference type="PROSITE" id="PS51217"/>
    </source>
</evidence>
<evidence type="ECO:0000256" key="13">
    <source>
        <dbReference type="RuleBase" id="RU364053"/>
    </source>
</evidence>
<evidence type="ECO:0000256" key="12">
    <source>
        <dbReference type="PROSITE-ProRule" id="PRU00560"/>
    </source>
</evidence>
<reference evidence="16 17" key="1">
    <citation type="submission" date="2015-09" db="EMBL/GenBank/DDBJ databases">
        <title>Genome sequence of Oxobacter pfennigii DSM 3222.</title>
        <authorList>
            <person name="Poehlein A."/>
            <person name="Bengelsdorf F.R."/>
            <person name="Schiel-Bengelsdorf B."/>
            <person name="Duerre P."/>
            <person name="Daniel R."/>
        </authorList>
    </citation>
    <scope>NUCLEOTIDE SEQUENCE [LARGE SCALE GENOMIC DNA]</scope>
    <source>
        <strain evidence="16 17">DSM 3222</strain>
    </source>
</reference>
<proteinExistence type="inferred from homology"/>
<dbReference type="Gene3D" id="1.10.486.10">
    <property type="entry name" value="PCRA, domain 4"/>
    <property type="match status" value="1"/>
</dbReference>
<dbReference type="PATRIC" id="fig|36849.3.peg.441"/>
<keyword evidence="3" id="KW-0227">DNA damage</keyword>
<keyword evidence="2 12" id="KW-0547">Nucleotide-binding</keyword>
<comment type="similarity">
    <text evidence="1 13">Belongs to the helicase family. UvrD subfamily.</text>
</comment>
<accession>A0A0P9AKS3</accession>
<organism evidence="16 17">
    <name type="scientific">Oxobacter pfennigii</name>
    <dbReference type="NCBI Taxonomy" id="36849"/>
    <lineage>
        <taxon>Bacteria</taxon>
        <taxon>Bacillati</taxon>
        <taxon>Bacillota</taxon>
        <taxon>Clostridia</taxon>
        <taxon>Eubacteriales</taxon>
        <taxon>Clostridiaceae</taxon>
        <taxon>Oxobacter</taxon>
    </lineage>
</organism>
<dbReference type="GO" id="GO:0005524">
    <property type="term" value="F:ATP binding"/>
    <property type="evidence" value="ECO:0007669"/>
    <property type="project" value="UniProtKB-UniRule"/>
</dbReference>
<dbReference type="InterPro" id="IPR000212">
    <property type="entry name" value="DNA_helicase_UvrD/REP"/>
</dbReference>
<keyword evidence="9" id="KW-0413">Isomerase</keyword>
<dbReference type="Pfam" id="PF00580">
    <property type="entry name" value="UvrD-helicase"/>
    <property type="match status" value="1"/>
</dbReference>
<sequence length="729" mass="84057">MLDLASLNKEQREAVLTTDGPLLILAGAGSGKTRVLTYRIAHLILDKNEYPGSIMAITFTNKAAGEMKERIHRLIGEVTNEMWIGTFHSICMRILRRDIDKIGYKRNFVIYDSSDQQTLLRRCMKELNIDDKIYPQKWVQESISKAKNELIYPDKYLEGKEYDFRAKKVYEIYSLYQKKLMENNALDFDDIIMKTIHLFNFDGGILDYYQHKFKYIHVDEYQDTNYAQYRLIHHLSARSHNLCVVGDDDQSIYGWRGADIRNILEFEKDYSNAKIIKLEQNYRSTTSILKAANGVIRNNRGRKSKELWTEKKQGEKITIYEAMTEHEEAQFIARKILKGIDEGDSYNDYAVLYRTNAQSRVIEESFMKHQIPYKVVGGKKFYERKEIKDIIAYLRVINNPVDNVSLERIINVPKRNIGAASYEKLENYASSMGISVMEAVNTVDNIEGLSSRAVTSIKKFSKLMETYIGSVEEYSVTALIKDILDITGYVKELEDSGEVEDESRIENLQEFISVAQEFEKTSEDKSLNAFLEGIALVADIDTVDENERAVIIMTFHSAKGLEFPVVFMAGMEQGIFPHMQSFEDEEEMEEERRLCYVGMTRAMKKLYLSYAYQRTIYGRTQFNSVSDFLDEIPKDCIEGLEERTKPEVKKQTIAEKIINKMPVLTPKETKIINSGDTIKIGQKISHKKWGMGLIVAVDKKDDDFEITVAFDSQGIKRLSAKYAPIEFVG</sequence>
<evidence type="ECO:0000256" key="7">
    <source>
        <dbReference type="ARBA" id="ARBA00023125"/>
    </source>
</evidence>
<evidence type="ECO:0000256" key="10">
    <source>
        <dbReference type="ARBA" id="ARBA00034617"/>
    </source>
</evidence>
<keyword evidence="8" id="KW-0234">DNA repair</keyword>
<dbReference type="InterPro" id="IPR005751">
    <property type="entry name" value="ATP-dep_DNA_helicase_PcrA"/>
</dbReference>
<dbReference type="GO" id="GO:0000725">
    <property type="term" value="P:recombinational repair"/>
    <property type="evidence" value="ECO:0007669"/>
    <property type="project" value="TreeGrafter"/>
</dbReference>
<dbReference type="GO" id="GO:0005829">
    <property type="term" value="C:cytosol"/>
    <property type="evidence" value="ECO:0007669"/>
    <property type="project" value="TreeGrafter"/>
</dbReference>
<comment type="catalytic activity">
    <reaction evidence="11 13">
        <text>ATP + H2O = ADP + phosphate + H(+)</text>
        <dbReference type="Rhea" id="RHEA:13065"/>
        <dbReference type="ChEBI" id="CHEBI:15377"/>
        <dbReference type="ChEBI" id="CHEBI:15378"/>
        <dbReference type="ChEBI" id="CHEBI:30616"/>
        <dbReference type="ChEBI" id="CHEBI:43474"/>
        <dbReference type="ChEBI" id="CHEBI:456216"/>
        <dbReference type="EC" id="5.6.2.4"/>
    </reaction>
</comment>
<keyword evidence="17" id="KW-1185">Reference proteome</keyword>
<dbReference type="FunFam" id="1.10.10.160:FF:000001">
    <property type="entry name" value="ATP-dependent DNA helicase"/>
    <property type="match status" value="1"/>
</dbReference>
<dbReference type="GO" id="GO:0033202">
    <property type="term" value="C:DNA helicase complex"/>
    <property type="evidence" value="ECO:0007669"/>
    <property type="project" value="TreeGrafter"/>
</dbReference>
<dbReference type="EC" id="5.6.2.4" evidence="13"/>
<dbReference type="CDD" id="cd18807">
    <property type="entry name" value="SF1_C_UvrD"/>
    <property type="match status" value="1"/>
</dbReference>
<dbReference type="FunFam" id="3.40.50.300:FF:001201">
    <property type="entry name" value="ATP-dependent DNA helicase UvrD2"/>
    <property type="match status" value="1"/>
</dbReference>
<evidence type="ECO:0000256" key="1">
    <source>
        <dbReference type="ARBA" id="ARBA00009922"/>
    </source>
</evidence>
<evidence type="ECO:0000256" key="9">
    <source>
        <dbReference type="ARBA" id="ARBA00023235"/>
    </source>
</evidence>
<evidence type="ECO:0000256" key="3">
    <source>
        <dbReference type="ARBA" id="ARBA00022763"/>
    </source>
</evidence>
<dbReference type="InterPro" id="IPR014017">
    <property type="entry name" value="DNA_helicase_UvrD-like_C"/>
</dbReference>
<dbReference type="GO" id="GO:0016887">
    <property type="term" value="F:ATP hydrolysis activity"/>
    <property type="evidence" value="ECO:0007669"/>
    <property type="project" value="RHEA"/>
</dbReference>
<feature type="domain" description="UvrD-like helicase ATP-binding" evidence="14">
    <location>
        <begin position="5"/>
        <end position="285"/>
    </location>
</feature>
<evidence type="ECO:0000256" key="4">
    <source>
        <dbReference type="ARBA" id="ARBA00022801"/>
    </source>
</evidence>
<evidence type="ECO:0000256" key="8">
    <source>
        <dbReference type="ARBA" id="ARBA00023204"/>
    </source>
</evidence>
<dbReference type="RefSeq" id="WP_054873555.1">
    <property type="nucleotide sequence ID" value="NZ_LKET01000016.1"/>
</dbReference>
<evidence type="ECO:0000256" key="11">
    <source>
        <dbReference type="ARBA" id="ARBA00048988"/>
    </source>
</evidence>
<dbReference type="Pfam" id="PF21196">
    <property type="entry name" value="PcrA_UvrD_tudor"/>
    <property type="match status" value="1"/>
</dbReference>
<dbReference type="EMBL" id="LKET01000016">
    <property type="protein sequence ID" value="KPU45939.1"/>
    <property type="molecule type" value="Genomic_DNA"/>
</dbReference>
<dbReference type="CDD" id="cd17932">
    <property type="entry name" value="DEXQc_UvrD"/>
    <property type="match status" value="1"/>
</dbReference>
<dbReference type="STRING" id="36849.OXPF_04070"/>